<protein>
    <recommendedName>
        <fullName evidence="2">DUF424 domain-containing protein</fullName>
    </recommendedName>
</protein>
<proteinExistence type="predicted"/>
<dbReference type="Pfam" id="PF04242">
    <property type="entry name" value="DUF424"/>
    <property type="match status" value="1"/>
</dbReference>
<dbReference type="EMBL" id="KF900664">
    <property type="protein sequence ID" value="AIF02912.1"/>
    <property type="molecule type" value="Genomic_DNA"/>
</dbReference>
<name>A0A075GLX4_9ARCH</name>
<organism evidence="1">
    <name type="scientific">uncultured marine thaumarchaeote KM3_15_E09</name>
    <dbReference type="NCBI Taxonomy" id="1456028"/>
    <lineage>
        <taxon>Archaea</taxon>
        <taxon>Nitrososphaerota</taxon>
        <taxon>environmental samples</taxon>
    </lineage>
</organism>
<sequence>MFSARLINHNDTLMLNICDADLLGRTLKRDNFTLKITEKYYAEKVVEKEEAKDLLRRSNNINMVGKEIISLSANIGIGSQEGVKEIDGVPFLIVFKM</sequence>
<evidence type="ECO:0008006" key="2">
    <source>
        <dbReference type="Google" id="ProtNLM"/>
    </source>
</evidence>
<dbReference type="Gene3D" id="3.30.1860.10">
    <property type="entry name" value="uncharacterized conserved protein from methanopyrus kandleri domain like"/>
    <property type="match status" value="1"/>
</dbReference>
<dbReference type="AlphaFoldDB" id="A0A075GLX4"/>
<reference evidence="1" key="1">
    <citation type="journal article" date="2014" name="Genome Biol. Evol.">
        <title>Pangenome evidence for extensive interdomain horizontal transfer affecting lineage core and shell genes in uncultured planktonic thaumarchaeota and euryarchaeota.</title>
        <authorList>
            <person name="Deschamps P."/>
            <person name="Zivanovic Y."/>
            <person name="Moreira D."/>
            <person name="Rodriguez-Valera F."/>
            <person name="Lopez-Garcia P."/>
        </authorList>
    </citation>
    <scope>NUCLEOTIDE SEQUENCE</scope>
</reference>
<evidence type="ECO:0000313" key="1">
    <source>
        <dbReference type="EMBL" id="AIF02912.1"/>
    </source>
</evidence>
<dbReference type="InterPro" id="IPR007355">
    <property type="entry name" value="DUF424"/>
</dbReference>
<accession>A0A075GLX4</accession>